<proteinExistence type="predicted"/>
<dbReference type="Pfam" id="PF05725">
    <property type="entry name" value="FNIP"/>
    <property type="match status" value="1"/>
</dbReference>
<dbReference type="EMBL" id="MG779299">
    <property type="protein sequence ID" value="AUV58037.1"/>
    <property type="molecule type" value="Genomic_DNA"/>
</dbReference>
<accession>A0A2K9V737</accession>
<protein>
    <submittedName>
        <fullName evidence="1">DNA-directed RNA polymerase subunit 1 inactive</fullName>
    </submittedName>
</protein>
<keyword evidence="1" id="KW-0240">DNA-directed RNA polymerase</keyword>
<evidence type="ECO:0000313" key="1">
    <source>
        <dbReference type="EMBL" id="AUV58037.1"/>
    </source>
</evidence>
<organism evidence="1">
    <name type="scientific">Bandra megavirus</name>
    <dbReference type="NCBI Taxonomy" id="2071566"/>
    <lineage>
        <taxon>Viruses</taxon>
        <taxon>Varidnaviria</taxon>
        <taxon>Bamfordvirae</taxon>
        <taxon>Nucleocytoviricota</taxon>
        <taxon>Megaviricetes</taxon>
        <taxon>Imitervirales</taxon>
        <taxon>Mimiviridae</taxon>
        <taxon>Megamimivirinae</taxon>
        <taxon>Megavirus</taxon>
    </lineage>
</organism>
<reference evidence="1" key="1">
    <citation type="submission" date="2018-01" db="EMBL/GenBank/DDBJ databases">
        <title>Draft genome sequence of Bandra megavirus.</title>
        <authorList>
            <person name="Chatterjee A."/>
            <person name="Yadav R."/>
            <person name="Kondabagil K."/>
        </authorList>
    </citation>
    <scope>NUCLEOTIDE SEQUENCE</scope>
    <source>
        <strain evidence="1">KK-1</strain>
    </source>
</reference>
<sequence>MKTIIDYLNHDVLLLIFDLLPDRDKIGFAMTNKYMTNYINYVIYTDLHQYERVRFLPFRNNFRRLSFRPRYDIIPPIITDLIIDKNFVGSLQNVIPNSVKKLQIDCDIYDKNKTCIRKDINVFLRISDTYKKKIHIKEDDITSYKYKYSCIASINSTMHNPYVNIPYIGPYKGYNTEDGLLINNNNLRIGQYYASERYIAKNGRIRRNTMGKRPNIKSLLEYLNSKCVPMEKISWNENKSCEKSQPKCHGQKNFKNKFPSQNKFHHQKIFPRQKFSQFHR</sequence>
<dbReference type="GO" id="GO:0000428">
    <property type="term" value="C:DNA-directed RNA polymerase complex"/>
    <property type="evidence" value="ECO:0007669"/>
    <property type="project" value="UniProtKB-KW"/>
</dbReference>
<keyword evidence="1" id="KW-0804">Transcription</keyword>
<dbReference type="InterPro" id="IPR008615">
    <property type="entry name" value="FNIP"/>
</dbReference>
<name>A0A2K9V737_9VIRU</name>